<feature type="transmembrane region" description="Helical" evidence="1">
    <location>
        <begin position="48"/>
        <end position="67"/>
    </location>
</feature>
<keyword evidence="1" id="KW-1133">Transmembrane helix</keyword>
<accession>Q8GCU8</accession>
<feature type="transmembrane region" description="Helical" evidence="1">
    <location>
        <begin position="21"/>
        <end position="42"/>
    </location>
</feature>
<dbReference type="AlphaFoldDB" id="Q8GCU8"/>
<keyword evidence="1" id="KW-0812">Transmembrane</keyword>
<protein>
    <submittedName>
        <fullName evidence="2">CloB</fullName>
    </submittedName>
</protein>
<reference evidence="2" key="2">
    <citation type="journal article" date="2003" name="Appl. Environ. Microbiol.">
        <title>Identification and characterization of two novel clostridial bacteriocins, circularin A and closticin 574.</title>
        <authorList>
            <person name="Kemperman R."/>
            <person name="Kuipers A."/>
            <person name="Karsens H."/>
            <person name="Nauta A."/>
            <person name="Kuipers O."/>
            <person name="Kok J."/>
        </authorList>
    </citation>
    <scope>NUCLEOTIDE SEQUENCE</scope>
    <source>
        <strain evidence="2">ADRIAT 932</strain>
    </source>
</reference>
<keyword evidence="1" id="KW-0472">Membrane</keyword>
<gene>
    <name evidence="2" type="primary">cloB</name>
</gene>
<dbReference type="EMBL" id="AY164462">
    <property type="protein sequence ID" value="AAN86035.1"/>
    <property type="molecule type" value="Genomic_DNA"/>
</dbReference>
<reference evidence="2" key="1">
    <citation type="submission" date="2002-10" db="EMBL/GenBank/DDBJ databases">
        <authorList>
            <person name="Kemperman R.A."/>
            <person name="Kuipers A."/>
            <person name="Karsens H."/>
            <person name="Nauta A."/>
            <person name="Kuipers O.P."/>
            <person name="Kok J."/>
        </authorList>
    </citation>
    <scope>NUCLEOTIDE SEQUENCE</scope>
    <source>
        <strain evidence="2">ADRIAT 932</strain>
    </source>
</reference>
<feature type="transmembrane region" description="Helical" evidence="1">
    <location>
        <begin position="74"/>
        <end position="93"/>
    </location>
</feature>
<sequence>MLILFLNELSKNRRKFFNIDFRLKNTLILFIISISIVYIKLRLIDFDSILQCLIISTGVDSIFSYFHLNRLIRIIIEIALTIIIGLLLTSTIFPL</sequence>
<organism evidence="2">
    <name type="scientific">Clostridium tyrobutyricum</name>
    <dbReference type="NCBI Taxonomy" id="1519"/>
    <lineage>
        <taxon>Bacteria</taxon>
        <taxon>Bacillati</taxon>
        <taxon>Bacillota</taxon>
        <taxon>Clostridia</taxon>
        <taxon>Eubacteriales</taxon>
        <taxon>Clostridiaceae</taxon>
        <taxon>Clostridium</taxon>
    </lineage>
</organism>
<proteinExistence type="predicted"/>
<evidence type="ECO:0000256" key="1">
    <source>
        <dbReference type="SAM" id="Phobius"/>
    </source>
</evidence>
<evidence type="ECO:0000313" key="2">
    <source>
        <dbReference type="EMBL" id="AAN86035.1"/>
    </source>
</evidence>
<name>Q8GCU8_CLOTY</name>